<dbReference type="AlphaFoldDB" id="A0A1X2I8M1"/>
<proteinExistence type="predicted"/>
<sequence length="314" mass="34897">MNNKVSKRLQTPPFSLMFARHMNKPTLTGDPQTNIATLKPMNYDDLVKRLEYMADVVFPAIKEPFVVAKIPTRKNKSALYDGPFEVMQKTINGTYVLKDMTGALASRNYVPSELKSVSHDEHNDDEYEIEAVLDHKGTPGRRQYKVRWKGVSVISEHLAKEVGLQANSDKLNVCQDQHLCDVVVVDVPVTVCGGAKARTYCMCVERGADPDLFLLGMTWFQQYAIPQNPGAGLIHLPDGFGNMVDLLYDAIFDQGWDDEDTSVTAVMALVTDHSDDGGKDDAFSSGLVGLDDPIEQWVGDYKNCFVEVAGPWLC</sequence>
<reference evidence="2 3" key="1">
    <citation type="submission" date="2016-07" db="EMBL/GenBank/DDBJ databases">
        <title>Pervasive Adenine N6-methylation of Active Genes in Fungi.</title>
        <authorList>
            <consortium name="DOE Joint Genome Institute"/>
            <person name="Mondo S.J."/>
            <person name="Dannebaum R.O."/>
            <person name="Kuo R.C."/>
            <person name="Labutti K."/>
            <person name="Haridas S."/>
            <person name="Kuo A."/>
            <person name="Salamov A."/>
            <person name="Ahrendt S.R."/>
            <person name="Lipzen A."/>
            <person name="Sullivan W."/>
            <person name="Andreopoulos W.B."/>
            <person name="Clum A."/>
            <person name="Lindquist E."/>
            <person name="Daum C."/>
            <person name="Ramamoorthy G.K."/>
            <person name="Gryganskyi A."/>
            <person name="Culley D."/>
            <person name="Magnuson J.K."/>
            <person name="James T.Y."/>
            <person name="O'Malley M.A."/>
            <person name="Stajich J.E."/>
            <person name="Spatafora J.W."/>
            <person name="Visel A."/>
            <person name="Grigoriev I.V."/>
        </authorList>
    </citation>
    <scope>NUCLEOTIDE SEQUENCE [LARGE SCALE GENOMIC DNA]</scope>
    <source>
        <strain evidence="2 3">NRRL 1336</strain>
    </source>
</reference>
<dbReference type="EMBL" id="MCGE01000021">
    <property type="protein sequence ID" value="ORZ11561.1"/>
    <property type="molecule type" value="Genomic_DNA"/>
</dbReference>
<gene>
    <name evidence="2" type="ORF">BCR42DRAFT_440582</name>
</gene>
<evidence type="ECO:0000259" key="1">
    <source>
        <dbReference type="PROSITE" id="PS50013"/>
    </source>
</evidence>
<dbReference type="Proteomes" id="UP000193560">
    <property type="component" value="Unassembled WGS sequence"/>
</dbReference>
<feature type="domain" description="Chromo" evidence="1">
    <location>
        <begin position="127"/>
        <end position="157"/>
    </location>
</feature>
<organism evidence="2 3">
    <name type="scientific">Absidia repens</name>
    <dbReference type="NCBI Taxonomy" id="90262"/>
    <lineage>
        <taxon>Eukaryota</taxon>
        <taxon>Fungi</taxon>
        <taxon>Fungi incertae sedis</taxon>
        <taxon>Mucoromycota</taxon>
        <taxon>Mucoromycotina</taxon>
        <taxon>Mucoromycetes</taxon>
        <taxon>Mucorales</taxon>
        <taxon>Cunninghamellaceae</taxon>
        <taxon>Absidia</taxon>
    </lineage>
</organism>
<dbReference type="STRING" id="90262.A0A1X2I8M1"/>
<evidence type="ECO:0000313" key="2">
    <source>
        <dbReference type="EMBL" id="ORZ11561.1"/>
    </source>
</evidence>
<name>A0A1X2I8M1_9FUNG</name>
<dbReference type="CDD" id="cd00024">
    <property type="entry name" value="CD_CSD"/>
    <property type="match status" value="1"/>
</dbReference>
<evidence type="ECO:0000313" key="3">
    <source>
        <dbReference type="Proteomes" id="UP000193560"/>
    </source>
</evidence>
<dbReference type="SUPFAM" id="SSF54160">
    <property type="entry name" value="Chromo domain-like"/>
    <property type="match status" value="1"/>
</dbReference>
<dbReference type="PROSITE" id="PS50013">
    <property type="entry name" value="CHROMO_2"/>
    <property type="match status" value="1"/>
</dbReference>
<dbReference type="OrthoDB" id="10267344at2759"/>
<dbReference type="InterPro" id="IPR000953">
    <property type="entry name" value="Chromo/chromo_shadow_dom"/>
</dbReference>
<keyword evidence="3" id="KW-1185">Reference proteome</keyword>
<accession>A0A1X2I8M1</accession>
<comment type="caution">
    <text evidence="2">The sequence shown here is derived from an EMBL/GenBank/DDBJ whole genome shotgun (WGS) entry which is preliminary data.</text>
</comment>
<protein>
    <recommendedName>
        <fullName evidence="1">Chromo domain-containing protein</fullName>
    </recommendedName>
</protein>
<dbReference type="InterPro" id="IPR016197">
    <property type="entry name" value="Chromo-like_dom_sf"/>
</dbReference>
<dbReference type="Gene3D" id="2.40.50.40">
    <property type="match status" value="1"/>
</dbReference>